<proteinExistence type="predicted"/>
<comment type="caution">
    <text evidence="1">The sequence shown here is derived from an EMBL/GenBank/DDBJ whole genome shotgun (WGS) entry which is preliminary data.</text>
</comment>
<evidence type="ECO:0000313" key="2">
    <source>
        <dbReference type="Proteomes" id="UP001497535"/>
    </source>
</evidence>
<sequence length="138" mass="15572">MGQICLLGLPKKAKICIYSLKRIRLIWVLYRGIKKGGHLNCYVGIGLAYNGSYTRVVGSNVGDIYGCALVFPAINELKKLPFYFCTQNGNRINGNTYLLKEDGDSFRPFIKIRSCSVEVNYGNDLENKPFCYDITKNI</sequence>
<accession>A0ACB0XV51</accession>
<gene>
    <name evidence="1" type="ORF">MENTE1834_LOCUS3910</name>
</gene>
<evidence type="ECO:0000313" key="1">
    <source>
        <dbReference type="EMBL" id="CAK5018691.1"/>
    </source>
</evidence>
<dbReference type="Proteomes" id="UP001497535">
    <property type="component" value="Unassembled WGS sequence"/>
</dbReference>
<dbReference type="EMBL" id="CAVMJV010000003">
    <property type="protein sequence ID" value="CAK5018691.1"/>
    <property type="molecule type" value="Genomic_DNA"/>
</dbReference>
<protein>
    <submittedName>
        <fullName evidence="1">Uncharacterized protein</fullName>
    </submittedName>
</protein>
<keyword evidence="2" id="KW-1185">Reference proteome</keyword>
<name>A0ACB0XV51_MELEN</name>
<organism evidence="1 2">
    <name type="scientific">Meloidogyne enterolobii</name>
    <name type="common">Root-knot nematode worm</name>
    <name type="synonym">Meloidogyne mayaguensis</name>
    <dbReference type="NCBI Taxonomy" id="390850"/>
    <lineage>
        <taxon>Eukaryota</taxon>
        <taxon>Metazoa</taxon>
        <taxon>Ecdysozoa</taxon>
        <taxon>Nematoda</taxon>
        <taxon>Chromadorea</taxon>
        <taxon>Rhabditida</taxon>
        <taxon>Tylenchina</taxon>
        <taxon>Tylenchomorpha</taxon>
        <taxon>Tylenchoidea</taxon>
        <taxon>Meloidogynidae</taxon>
        <taxon>Meloidogyninae</taxon>
        <taxon>Meloidogyne</taxon>
    </lineage>
</organism>
<reference evidence="1" key="1">
    <citation type="submission" date="2023-11" db="EMBL/GenBank/DDBJ databases">
        <authorList>
            <person name="Poullet M."/>
        </authorList>
    </citation>
    <scope>NUCLEOTIDE SEQUENCE</scope>
    <source>
        <strain evidence="1">E1834</strain>
    </source>
</reference>